<dbReference type="KEGG" id="shun:DWB77_03087"/>
<dbReference type="GO" id="GO:0003677">
    <property type="term" value="F:DNA binding"/>
    <property type="evidence" value="ECO:0007669"/>
    <property type="project" value="InterPro"/>
</dbReference>
<protein>
    <recommendedName>
        <fullName evidence="3">HTH cro/C1-type domain-containing protein</fullName>
    </recommendedName>
</protein>
<dbReference type="Proteomes" id="UP000271554">
    <property type="component" value="Chromosome"/>
</dbReference>
<proteinExistence type="predicted"/>
<evidence type="ECO:0000313" key="1">
    <source>
        <dbReference type="EMBL" id="AYG80949.1"/>
    </source>
</evidence>
<dbReference type="AlphaFoldDB" id="A0A387HBX6"/>
<organism evidence="1 2">
    <name type="scientific">Streptomyces hundungensis</name>
    <dbReference type="NCBI Taxonomy" id="1077946"/>
    <lineage>
        <taxon>Bacteria</taxon>
        <taxon>Bacillati</taxon>
        <taxon>Actinomycetota</taxon>
        <taxon>Actinomycetes</taxon>
        <taxon>Kitasatosporales</taxon>
        <taxon>Streptomycetaceae</taxon>
        <taxon>Streptomyces</taxon>
    </lineage>
</organism>
<name>A0A387HBX6_9ACTN</name>
<evidence type="ECO:0008006" key="3">
    <source>
        <dbReference type="Google" id="ProtNLM"/>
    </source>
</evidence>
<sequence>MTPPRASIGCHWVALRSSFDVMTTTAVVPNDVLRAVRIGLRMSQDDFAKAIRRAGQELGEPNEASKRLVQRWESGTSKTPRGVYSRALERVTGRPVEALGFTLPVPMARVHTDGKGGHDMDAGTGGVTSAAVAAQTAVQAADETFSGVWFSRYEFYSSSRGETYEGRHYIVIVQHGNRLTAQSLPGASSNPDSPLTLDLTVDRNVVTGSWVEQTASDGYYNGARYHGAIQLLVEPTGRRMAGKWVGFGKDFDVNTGPWELRLVDRSTSKATLERYSSPPE</sequence>
<accession>A0A387HBX6</accession>
<dbReference type="Gene3D" id="1.10.260.40">
    <property type="entry name" value="lambda repressor-like DNA-binding domains"/>
    <property type="match status" value="1"/>
</dbReference>
<evidence type="ECO:0000313" key="2">
    <source>
        <dbReference type="Proteomes" id="UP000271554"/>
    </source>
</evidence>
<reference evidence="1 2" key="1">
    <citation type="submission" date="2018-10" db="EMBL/GenBank/DDBJ databases">
        <title>Relationship between Morphology and Antimicrobial Activity in Streptomyces.</title>
        <authorList>
            <person name="Kang H.J."/>
            <person name="Kim S.B."/>
        </authorList>
    </citation>
    <scope>NUCLEOTIDE SEQUENCE [LARGE SCALE GENOMIC DNA]</scope>
    <source>
        <strain evidence="1 2">BH38</strain>
    </source>
</reference>
<dbReference type="InterPro" id="IPR010982">
    <property type="entry name" value="Lambda_DNA-bd_dom_sf"/>
</dbReference>
<keyword evidence="2" id="KW-1185">Reference proteome</keyword>
<dbReference type="EMBL" id="CP032698">
    <property type="protein sequence ID" value="AYG80949.1"/>
    <property type="molecule type" value="Genomic_DNA"/>
</dbReference>
<gene>
    <name evidence="1" type="ORF">DWB77_03087</name>
</gene>